<sequence>MVSNFIRPDSVAAVGAVIVLLKQQHGHMSRGRLGCGQSAARYVYLRAPTLHLADGLDNLEVTKYLLKHGADLNAQDTGGLIPLPMRPRCIAQLSSLLKGLSRTRKVKQTWVAGHAVTCWRQRALRRRNLSRLFEASGSSSAAPCLQMTKSSSDDVMLVCCSSLLGEWRVNDFKYNILKEIATLRDYYQFRFAIFQHNVKLFALLDV</sequence>
<dbReference type="InterPro" id="IPR002110">
    <property type="entry name" value="Ankyrin_rpt"/>
</dbReference>
<dbReference type="AlphaFoldDB" id="A0A8D8D2A4"/>
<dbReference type="Pfam" id="PF00023">
    <property type="entry name" value="Ank"/>
    <property type="match status" value="1"/>
</dbReference>
<dbReference type="PROSITE" id="PS50297">
    <property type="entry name" value="ANK_REP_REGION"/>
    <property type="match status" value="1"/>
</dbReference>
<name>A0A8D8D2A4_CULPI</name>
<dbReference type="SUPFAM" id="SSF48403">
    <property type="entry name" value="Ankyrin repeat"/>
    <property type="match status" value="1"/>
</dbReference>
<reference evidence="2" key="1">
    <citation type="submission" date="2021-05" db="EMBL/GenBank/DDBJ databases">
        <authorList>
            <person name="Alioto T."/>
            <person name="Alioto T."/>
            <person name="Gomez Garrido J."/>
        </authorList>
    </citation>
    <scope>NUCLEOTIDE SEQUENCE</scope>
</reference>
<evidence type="ECO:0000313" key="2">
    <source>
        <dbReference type="EMBL" id="CAG6503993.1"/>
    </source>
</evidence>
<dbReference type="EMBL" id="HBUE01148717">
    <property type="protein sequence ID" value="CAG6503993.1"/>
    <property type="molecule type" value="Transcribed_RNA"/>
</dbReference>
<accession>A0A8D8D2A4</accession>
<feature type="repeat" description="ANK" evidence="1">
    <location>
        <begin position="50"/>
        <end position="77"/>
    </location>
</feature>
<dbReference type="InterPro" id="IPR036770">
    <property type="entry name" value="Ankyrin_rpt-contain_sf"/>
</dbReference>
<evidence type="ECO:0000256" key="1">
    <source>
        <dbReference type="PROSITE-ProRule" id="PRU00023"/>
    </source>
</evidence>
<dbReference type="Gene3D" id="1.25.40.20">
    <property type="entry name" value="Ankyrin repeat-containing domain"/>
    <property type="match status" value="1"/>
</dbReference>
<protein>
    <submittedName>
        <fullName evidence="2">Tankyrase-1</fullName>
    </submittedName>
</protein>
<organism evidence="2">
    <name type="scientific">Culex pipiens</name>
    <name type="common">House mosquito</name>
    <dbReference type="NCBI Taxonomy" id="7175"/>
    <lineage>
        <taxon>Eukaryota</taxon>
        <taxon>Metazoa</taxon>
        <taxon>Ecdysozoa</taxon>
        <taxon>Arthropoda</taxon>
        <taxon>Hexapoda</taxon>
        <taxon>Insecta</taxon>
        <taxon>Pterygota</taxon>
        <taxon>Neoptera</taxon>
        <taxon>Endopterygota</taxon>
        <taxon>Diptera</taxon>
        <taxon>Nematocera</taxon>
        <taxon>Culicoidea</taxon>
        <taxon>Culicidae</taxon>
        <taxon>Culicinae</taxon>
        <taxon>Culicini</taxon>
        <taxon>Culex</taxon>
        <taxon>Culex</taxon>
    </lineage>
</organism>
<dbReference type="EMBL" id="HBUE01253674">
    <property type="protein sequence ID" value="CAG6555269.1"/>
    <property type="molecule type" value="Transcribed_RNA"/>
</dbReference>
<dbReference type="PROSITE" id="PS50088">
    <property type="entry name" value="ANK_REPEAT"/>
    <property type="match status" value="1"/>
</dbReference>
<proteinExistence type="predicted"/>
<keyword evidence="1" id="KW-0040">ANK repeat</keyword>